<dbReference type="InterPro" id="IPR036732">
    <property type="entry name" value="AFP_Neu5c_C_sf"/>
</dbReference>
<dbReference type="CDD" id="cd11615">
    <property type="entry name" value="SAF_NeuB_like"/>
    <property type="match status" value="1"/>
</dbReference>
<dbReference type="RefSeq" id="WP_179982650.1">
    <property type="nucleotide sequence ID" value="NZ_LR812090.1"/>
</dbReference>
<gene>
    <name evidence="2" type="primary">pseI</name>
    <name evidence="2" type="ORF">ALFOR1_20510</name>
</gene>
<dbReference type="Pfam" id="PF03102">
    <property type="entry name" value="NeuB"/>
    <property type="match status" value="1"/>
</dbReference>
<dbReference type="Gene3D" id="3.90.1210.10">
    <property type="entry name" value="Antifreeze-like/N-acetylneuraminic acid synthase C-terminal domain"/>
    <property type="match status" value="1"/>
</dbReference>
<dbReference type="InterPro" id="IPR020030">
    <property type="entry name" value="Pseudaminic_synth_PseI"/>
</dbReference>
<keyword evidence="2" id="KW-0808">Transferase</keyword>
<sequence>MYPFTDQVFIIAELSANHNNDFDLAVDTIKAMAKAGANAVKVQTYTADSLAINIDNDIFGKRKDGLWKGRTLWDLYKEASMPYEWHEPLQKVAQELGLVFFSSPFDLDGVALLEQLDVPLYKIASFEITDIPLIRAVAKTGKPIIISTGVAQQADIALALETCHQENNYQVTLLKCTSNYPSTLADANLKTMVDMRDTFDTTVGVSDHTMGSVVPVTAAAMGARVVEKHFILDRALGGPDSAFSMEPGEFADMVKSVRQVELALGKVTYEVSEKDKLRRRSLYASVAIEKGQPFTHDNVKSLRTGFGLAPQHLDALLSQNASRAYNIGDPILAEEVSAIVD</sequence>
<dbReference type="InterPro" id="IPR051690">
    <property type="entry name" value="PseI-like"/>
</dbReference>
<dbReference type="PANTHER" id="PTHR42966:SF2">
    <property type="entry name" value="PSEUDAMINIC ACID SYNTHASE"/>
    <property type="match status" value="1"/>
</dbReference>
<dbReference type="SUPFAM" id="SSF51569">
    <property type="entry name" value="Aldolase"/>
    <property type="match status" value="1"/>
</dbReference>
<dbReference type="NCBIfam" id="TIGR03586">
    <property type="entry name" value="PseI"/>
    <property type="match status" value="1"/>
</dbReference>
<dbReference type="GO" id="GO:0016051">
    <property type="term" value="P:carbohydrate biosynthetic process"/>
    <property type="evidence" value="ECO:0007669"/>
    <property type="project" value="InterPro"/>
</dbReference>
<dbReference type="Gene3D" id="3.20.20.70">
    <property type="entry name" value="Aldolase class I"/>
    <property type="match status" value="1"/>
</dbReference>
<dbReference type="InterPro" id="IPR057736">
    <property type="entry name" value="SAF_PseI/NeuA/NeuB"/>
</dbReference>
<dbReference type="AlphaFoldDB" id="A0A6T9Y2V3"/>
<dbReference type="EMBL" id="LR812090">
    <property type="protein sequence ID" value="CAB9493040.1"/>
    <property type="molecule type" value="Genomic_DNA"/>
</dbReference>
<dbReference type="Proteomes" id="UP000509458">
    <property type="component" value="Chromosome"/>
</dbReference>
<dbReference type="InterPro" id="IPR013785">
    <property type="entry name" value="Aldolase_TIM"/>
</dbReference>
<protein>
    <submittedName>
        <fullName evidence="2">Pseudaminic acid synthase</fullName>
        <ecNumber evidence="2">2.5.1.97</ecNumber>
    </submittedName>
</protein>
<evidence type="ECO:0000259" key="1">
    <source>
        <dbReference type="PROSITE" id="PS50844"/>
    </source>
</evidence>
<feature type="domain" description="AFP-like" evidence="1">
    <location>
        <begin position="281"/>
        <end position="339"/>
    </location>
</feature>
<dbReference type="InterPro" id="IPR006190">
    <property type="entry name" value="SAF_AFP_Neu5Ac"/>
</dbReference>
<organism evidence="2 3">
    <name type="scientific">Alteromonas macleodii</name>
    <name type="common">Pseudoalteromonas macleodii</name>
    <dbReference type="NCBI Taxonomy" id="28108"/>
    <lineage>
        <taxon>Bacteria</taxon>
        <taxon>Pseudomonadati</taxon>
        <taxon>Pseudomonadota</taxon>
        <taxon>Gammaproteobacteria</taxon>
        <taxon>Alteromonadales</taxon>
        <taxon>Alteromonadaceae</taxon>
        <taxon>Alteromonas/Salinimonas group</taxon>
        <taxon>Alteromonas</taxon>
    </lineage>
</organism>
<dbReference type="PROSITE" id="PS50844">
    <property type="entry name" value="AFP_LIKE"/>
    <property type="match status" value="1"/>
</dbReference>
<evidence type="ECO:0000313" key="3">
    <source>
        <dbReference type="Proteomes" id="UP000509458"/>
    </source>
</evidence>
<dbReference type="PANTHER" id="PTHR42966">
    <property type="entry name" value="N-ACETYLNEURAMINATE SYNTHASE"/>
    <property type="match status" value="1"/>
</dbReference>
<reference evidence="2 3" key="1">
    <citation type="submission" date="2020-06" db="EMBL/GenBank/DDBJ databases">
        <authorList>
            <person name="Duchaud E."/>
        </authorList>
    </citation>
    <scope>NUCLEOTIDE SEQUENCE [LARGE SCALE GENOMIC DNA]</scope>
    <source>
        <strain evidence="2">Alteromonas fortis</strain>
    </source>
</reference>
<accession>A0A6T9Y2V3</accession>
<dbReference type="GO" id="GO:0047444">
    <property type="term" value="F:N-acylneuraminate-9-phosphate synthase activity"/>
    <property type="evidence" value="ECO:0007669"/>
    <property type="project" value="TreeGrafter"/>
</dbReference>
<name>A0A6T9Y2V3_ALTMA</name>
<proteinExistence type="predicted"/>
<dbReference type="InterPro" id="IPR013132">
    <property type="entry name" value="PseI/NeuA/B-like_N"/>
</dbReference>
<evidence type="ECO:0000313" key="2">
    <source>
        <dbReference type="EMBL" id="CAB9493040.1"/>
    </source>
</evidence>
<dbReference type="EC" id="2.5.1.97" evidence="2"/>
<dbReference type="SUPFAM" id="SSF51269">
    <property type="entry name" value="AFP III-like domain"/>
    <property type="match status" value="1"/>
</dbReference>